<protein>
    <submittedName>
        <fullName evidence="1">Uncharacterized protein</fullName>
    </submittedName>
</protein>
<dbReference type="Proteomes" id="UP001341840">
    <property type="component" value="Unassembled WGS sequence"/>
</dbReference>
<sequence length="110" mass="13120">MDGPQNNTDILDLGAQLLLFHDTNLYSSRTISNGWNYWPRRHEVRLKPVQEYRKKTDDMALSYGFLWRPYRGMDLPDGLQEELSVFKYFGPLLSFECVEWHSADRVMRQF</sequence>
<gene>
    <name evidence="1" type="ORF">PIB30_043069</name>
</gene>
<organism evidence="1 2">
    <name type="scientific">Stylosanthes scabra</name>
    <dbReference type="NCBI Taxonomy" id="79078"/>
    <lineage>
        <taxon>Eukaryota</taxon>
        <taxon>Viridiplantae</taxon>
        <taxon>Streptophyta</taxon>
        <taxon>Embryophyta</taxon>
        <taxon>Tracheophyta</taxon>
        <taxon>Spermatophyta</taxon>
        <taxon>Magnoliopsida</taxon>
        <taxon>eudicotyledons</taxon>
        <taxon>Gunneridae</taxon>
        <taxon>Pentapetalae</taxon>
        <taxon>rosids</taxon>
        <taxon>fabids</taxon>
        <taxon>Fabales</taxon>
        <taxon>Fabaceae</taxon>
        <taxon>Papilionoideae</taxon>
        <taxon>50 kb inversion clade</taxon>
        <taxon>dalbergioids sensu lato</taxon>
        <taxon>Dalbergieae</taxon>
        <taxon>Pterocarpus clade</taxon>
        <taxon>Stylosanthes</taxon>
    </lineage>
</organism>
<proteinExistence type="predicted"/>
<evidence type="ECO:0000313" key="2">
    <source>
        <dbReference type="Proteomes" id="UP001341840"/>
    </source>
</evidence>
<comment type="caution">
    <text evidence="1">The sequence shown here is derived from an EMBL/GenBank/DDBJ whole genome shotgun (WGS) entry which is preliminary data.</text>
</comment>
<keyword evidence="2" id="KW-1185">Reference proteome</keyword>
<reference evidence="1 2" key="1">
    <citation type="journal article" date="2023" name="Plants (Basel)">
        <title>Bridging the Gap: Combining Genomics and Transcriptomics Approaches to Understand Stylosanthes scabra, an Orphan Legume from the Brazilian Caatinga.</title>
        <authorList>
            <person name="Ferreira-Neto J.R.C."/>
            <person name="da Silva M.D."/>
            <person name="Binneck E."/>
            <person name="de Melo N.F."/>
            <person name="da Silva R.H."/>
            <person name="de Melo A.L.T.M."/>
            <person name="Pandolfi V."/>
            <person name="Bustamante F.O."/>
            <person name="Brasileiro-Vidal A.C."/>
            <person name="Benko-Iseppon A.M."/>
        </authorList>
    </citation>
    <scope>NUCLEOTIDE SEQUENCE [LARGE SCALE GENOMIC DNA]</scope>
    <source>
        <tissue evidence="1">Leaves</tissue>
    </source>
</reference>
<name>A0ABU6RG49_9FABA</name>
<accession>A0ABU6RG49</accession>
<evidence type="ECO:0000313" key="1">
    <source>
        <dbReference type="EMBL" id="MED6122778.1"/>
    </source>
</evidence>
<dbReference type="EMBL" id="JASCZI010030457">
    <property type="protein sequence ID" value="MED6122778.1"/>
    <property type="molecule type" value="Genomic_DNA"/>
</dbReference>